<protein>
    <submittedName>
        <fullName evidence="2">Unannotated protein</fullName>
    </submittedName>
</protein>
<dbReference type="EMBL" id="CAEZYU010000012">
    <property type="protein sequence ID" value="CAB4732695.1"/>
    <property type="molecule type" value="Genomic_DNA"/>
</dbReference>
<dbReference type="SUPFAM" id="SSF46785">
    <property type="entry name" value="Winged helix' DNA-binding domain"/>
    <property type="match status" value="1"/>
</dbReference>
<feature type="domain" description="Metanogen output" evidence="1">
    <location>
        <begin position="149"/>
        <end position="253"/>
    </location>
</feature>
<proteinExistence type="predicted"/>
<gene>
    <name evidence="2" type="ORF">UFOPK1358_01445</name>
    <name evidence="3" type="ORF">UFOPK2766_00425</name>
    <name evidence="4" type="ORF">UFOPK3519_01430</name>
</gene>
<dbReference type="AlphaFoldDB" id="A0A6J6CA40"/>
<name>A0A6J6CA40_9ZZZZ</name>
<dbReference type="Pfam" id="PF18546">
    <property type="entry name" value="MetOD1"/>
    <property type="match status" value="1"/>
</dbReference>
<dbReference type="EMBL" id="CAEZSF010000159">
    <property type="protein sequence ID" value="CAB4548221.1"/>
    <property type="molecule type" value="Genomic_DNA"/>
</dbReference>
<evidence type="ECO:0000313" key="4">
    <source>
        <dbReference type="EMBL" id="CAB4911221.1"/>
    </source>
</evidence>
<dbReference type="Gene3D" id="1.10.10.10">
    <property type="entry name" value="Winged helix-like DNA-binding domain superfamily/Winged helix DNA-binding domain"/>
    <property type="match status" value="1"/>
</dbReference>
<sequence>MGQLRRKSIAAQEQYSDGVDQLSPTEFASVVTAITSAFGDPTRREIYLFAHSTPVGVTASEVAEQFDLHANVARHHLDKLAAGGYLEISTERPSGGAAGAGRPSKRYRACDENMTLNVSVRQDDVLVKLLGRALGELGPERASALAEEVGIEFGQEMAEAMGEQSTRSFRAALHSVADALSAHGFAAHAEAEGNSLRLVTEHCPFGDAAVEHPVICAVDRGMVKGMLGTLYGETRVDLTSAAAGSDDHCITAFDSEP</sequence>
<dbReference type="InterPro" id="IPR041359">
    <property type="entry name" value="MetOD1"/>
</dbReference>
<dbReference type="InterPro" id="IPR036390">
    <property type="entry name" value="WH_DNA-bd_sf"/>
</dbReference>
<dbReference type="EMBL" id="CAFBMG010000133">
    <property type="protein sequence ID" value="CAB4911221.1"/>
    <property type="molecule type" value="Genomic_DNA"/>
</dbReference>
<evidence type="ECO:0000313" key="3">
    <source>
        <dbReference type="EMBL" id="CAB4732695.1"/>
    </source>
</evidence>
<evidence type="ECO:0000259" key="1">
    <source>
        <dbReference type="Pfam" id="PF18546"/>
    </source>
</evidence>
<reference evidence="2" key="1">
    <citation type="submission" date="2020-05" db="EMBL/GenBank/DDBJ databases">
        <authorList>
            <person name="Chiriac C."/>
            <person name="Salcher M."/>
            <person name="Ghai R."/>
            <person name="Kavagutti S V."/>
        </authorList>
    </citation>
    <scope>NUCLEOTIDE SEQUENCE</scope>
</reference>
<dbReference type="Pfam" id="PF12840">
    <property type="entry name" value="HTH_20"/>
    <property type="match status" value="1"/>
</dbReference>
<dbReference type="InterPro" id="IPR036388">
    <property type="entry name" value="WH-like_DNA-bd_sf"/>
</dbReference>
<dbReference type="CDD" id="cd00090">
    <property type="entry name" value="HTH_ARSR"/>
    <property type="match status" value="1"/>
</dbReference>
<accession>A0A6J6CA40</accession>
<dbReference type="InterPro" id="IPR011991">
    <property type="entry name" value="ArsR-like_HTH"/>
</dbReference>
<evidence type="ECO:0000313" key="2">
    <source>
        <dbReference type="EMBL" id="CAB4548221.1"/>
    </source>
</evidence>
<organism evidence="2">
    <name type="scientific">freshwater metagenome</name>
    <dbReference type="NCBI Taxonomy" id="449393"/>
    <lineage>
        <taxon>unclassified sequences</taxon>
        <taxon>metagenomes</taxon>
        <taxon>ecological metagenomes</taxon>
    </lineage>
</organism>